<feature type="non-terminal residue" evidence="1">
    <location>
        <position position="148"/>
    </location>
</feature>
<dbReference type="EMBL" id="UINC01133731">
    <property type="protein sequence ID" value="SVD16833.1"/>
    <property type="molecule type" value="Genomic_DNA"/>
</dbReference>
<reference evidence="1" key="1">
    <citation type="submission" date="2018-05" db="EMBL/GenBank/DDBJ databases">
        <authorList>
            <person name="Lanie J.A."/>
            <person name="Ng W.-L."/>
            <person name="Kazmierczak K.M."/>
            <person name="Andrzejewski T.M."/>
            <person name="Davidsen T.M."/>
            <person name="Wayne K.J."/>
            <person name="Tettelin H."/>
            <person name="Glass J.I."/>
            <person name="Rusch D."/>
            <person name="Podicherti R."/>
            <person name="Tsui H.-C.T."/>
            <person name="Winkler M.E."/>
        </authorList>
    </citation>
    <scope>NUCLEOTIDE SEQUENCE</scope>
</reference>
<evidence type="ECO:0008006" key="2">
    <source>
        <dbReference type="Google" id="ProtNLM"/>
    </source>
</evidence>
<name>A0A382T4A9_9ZZZZ</name>
<dbReference type="InterPro" id="IPR011990">
    <property type="entry name" value="TPR-like_helical_dom_sf"/>
</dbReference>
<accession>A0A382T4A9</accession>
<proteinExistence type="predicted"/>
<dbReference type="AlphaFoldDB" id="A0A382T4A9"/>
<protein>
    <recommendedName>
        <fullName evidence="2">MalT-like TPR region domain-containing protein</fullName>
    </recommendedName>
</protein>
<dbReference type="Gene3D" id="1.25.40.10">
    <property type="entry name" value="Tetratricopeptide repeat domain"/>
    <property type="match status" value="1"/>
</dbReference>
<evidence type="ECO:0000313" key="1">
    <source>
        <dbReference type="EMBL" id="SVD16833.1"/>
    </source>
</evidence>
<organism evidence="1">
    <name type="scientific">marine metagenome</name>
    <dbReference type="NCBI Taxonomy" id="408172"/>
    <lineage>
        <taxon>unclassified sequences</taxon>
        <taxon>metagenomes</taxon>
        <taxon>ecological metagenomes</taxon>
    </lineage>
</organism>
<gene>
    <name evidence="1" type="ORF">METZ01_LOCUS369687</name>
</gene>
<sequence length="148" mass="16463">MTLRLTAAPLEEARKAFLAGDYNATIFHAKAATEATQWDEEARELHIRALLTTGQYTNALTVTTNAIDKLSFSVRLLWMAHEAHKFNNQPGKSTAALTEMNRLATQMTWRYQSAPDLVALGRMALLDGADPKLVLERLYDAAEKSDPT</sequence>